<evidence type="ECO:0000256" key="1">
    <source>
        <dbReference type="ARBA" id="ARBA00023015"/>
    </source>
</evidence>
<dbReference type="InterPro" id="IPR036390">
    <property type="entry name" value="WH_DNA-bd_sf"/>
</dbReference>
<dbReference type="GO" id="GO:0003700">
    <property type="term" value="F:DNA-binding transcription factor activity"/>
    <property type="evidence" value="ECO:0007669"/>
    <property type="project" value="InterPro"/>
</dbReference>
<dbReference type="SMART" id="SM00418">
    <property type="entry name" value="HTH_ARSR"/>
    <property type="match status" value="1"/>
</dbReference>
<dbReference type="CDD" id="cd00090">
    <property type="entry name" value="HTH_ARSR"/>
    <property type="match status" value="1"/>
</dbReference>
<evidence type="ECO:0000313" key="5">
    <source>
        <dbReference type="EMBL" id="RXT23982.1"/>
    </source>
</evidence>
<dbReference type="RefSeq" id="WP_129420068.1">
    <property type="nucleotide sequence ID" value="NZ_MZMU01000012.1"/>
</dbReference>
<evidence type="ECO:0000256" key="3">
    <source>
        <dbReference type="ARBA" id="ARBA00023163"/>
    </source>
</evidence>
<dbReference type="Pfam" id="PF12840">
    <property type="entry name" value="HTH_20"/>
    <property type="match status" value="1"/>
</dbReference>
<dbReference type="InterPro" id="IPR001845">
    <property type="entry name" value="HTH_ArsR_DNA-bd_dom"/>
</dbReference>
<dbReference type="PANTHER" id="PTHR33154">
    <property type="entry name" value="TRANSCRIPTIONAL REGULATOR, ARSR FAMILY"/>
    <property type="match status" value="1"/>
</dbReference>
<proteinExistence type="predicted"/>
<evidence type="ECO:0000259" key="4">
    <source>
        <dbReference type="SMART" id="SM00418"/>
    </source>
</evidence>
<comment type="caution">
    <text evidence="5">The sequence shown here is derived from an EMBL/GenBank/DDBJ whole genome shotgun (WGS) entry which is preliminary data.</text>
</comment>
<sequence>MKNPRPQPAHSVTAPRTLSRVVPDPTALKALTHPVRLRMLGMLRIDGPATATQLAARLGLNSGATSYHLRQLAQYGFIEEAPHASRRDRWWRASHELTSVPPSEAEGEALDLDIAFNQAALSLQVGQMQQALEEYAELPAEWRKATAADDIIIPMTAAQAEALTKRLRDIILEAMRAAPSLGEAASQESGMVPFYVMLHAFPYPGRVPHREGEDKQ</sequence>
<protein>
    <submittedName>
        <fullName evidence="5">Transcriptional regulator</fullName>
    </submittedName>
</protein>
<gene>
    <name evidence="5" type="ORF">B5P46_18825</name>
</gene>
<keyword evidence="1" id="KW-0805">Transcription regulation</keyword>
<dbReference type="EMBL" id="MZMU01000012">
    <property type="protein sequence ID" value="RXT23982.1"/>
    <property type="molecule type" value="Genomic_DNA"/>
</dbReference>
<evidence type="ECO:0000313" key="6">
    <source>
        <dbReference type="Proteomes" id="UP000290767"/>
    </source>
</evidence>
<dbReference type="AlphaFoldDB" id="A0A4Q1TY00"/>
<keyword evidence="3" id="KW-0804">Transcription</keyword>
<dbReference type="Proteomes" id="UP000290767">
    <property type="component" value="Unassembled WGS sequence"/>
</dbReference>
<organism evidence="5 6">
    <name type="scientific">Rhizobium leguminosarum</name>
    <dbReference type="NCBI Taxonomy" id="384"/>
    <lineage>
        <taxon>Bacteria</taxon>
        <taxon>Pseudomonadati</taxon>
        <taxon>Pseudomonadota</taxon>
        <taxon>Alphaproteobacteria</taxon>
        <taxon>Hyphomicrobiales</taxon>
        <taxon>Rhizobiaceae</taxon>
        <taxon>Rhizobium/Agrobacterium group</taxon>
        <taxon>Rhizobium</taxon>
    </lineage>
</organism>
<dbReference type="InterPro" id="IPR011991">
    <property type="entry name" value="ArsR-like_HTH"/>
</dbReference>
<dbReference type="PANTHER" id="PTHR33154:SF15">
    <property type="entry name" value="REGULATORY PROTEIN ARSR"/>
    <property type="match status" value="1"/>
</dbReference>
<dbReference type="Gene3D" id="1.10.10.10">
    <property type="entry name" value="Winged helix-like DNA-binding domain superfamily/Winged helix DNA-binding domain"/>
    <property type="match status" value="1"/>
</dbReference>
<keyword evidence="2" id="KW-0238">DNA-binding</keyword>
<reference evidence="5 6" key="1">
    <citation type="submission" date="2017-03" db="EMBL/GenBank/DDBJ databases">
        <authorList>
            <person name="Safronova V.I."/>
            <person name="Sazanova A.L."/>
            <person name="Chirak E.R."/>
        </authorList>
    </citation>
    <scope>NUCLEOTIDE SEQUENCE [LARGE SCALE GENOMIC DNA]</scope>
    <source>
        <strain evidence="5 6">Tri-43</strain>
    </source>
</reference>
<dbReference type="InterPro" id="IPR051081">
    <property type="entry name" value="HTH_MetalResp_TranReg"/>
</dbReference>
<dbReference type="SUPFAM" id="SSF46785">
    <property type="entry name" value="Winged helix' DNA-binding domain"/>
    <property type="match status" value="1"/>
</dbReference>
<dbReference type="GO" id="GO:0003677">
    <property type="term" value="F:DNA binding"/>
    <property type="evidence" value="ECO:0007669"/>
    <property type="project" value="UniProtKB-KW"/>
</dbReference>
<feature type="domain" description="HTH arsR-type" evidence="4">
    <location>
        <begin position="26"/>
        <end position="111"/>
    </location>
</feature>
<evidence type="ECO:0000256" key="2">
    <source>
        <dbReference type="ARBA" id="ARBA00023125"/>
    </source>
</evidence>
<accession>A0A4Q1TY00</accession>
<dbReference type="InterPro" id="IPR036388">
    <property type="entry name" value="WH-like_DNA-bd_sf"/>
</dbReference>
<name>A0A4Q1TY00_RHILE</name>